<dbReference type="SUPFAM" id="SSF48726">
    <property type="entry name" value="Immunoglobulin"/>
    <property type="match status" value="1"/>
</dbReference>
<evidence type="ECO:0000313" key="2">
    <source>
        <dbReference type="Proteomes" id="UP000515163"/>
    </source>
</evidence>
<dbReference type="AlphaFoldDB" id="A0A6P8HJQ8"/>
<dbReference type="GeneID" id="116292027"/>
<dbReference type="Proteomes" id="UP000515163">
    <property type="component" value="Unplaced"/>
</dbReference>
<dbReference type="InParanoid" id="A0A6P8HJQ8"/>
<reference evidence="3" key="1">
    <citation type="submission" date="2025-08" db="UniProtKB">
        <authorList>
            <consortium name="RefSeq"/>
        </authorList>
    </citation>
    <scope>IDENTIFICATION</scope>
    <source>
        <tissue evidence="3">Tentacle</tissue>
    </source>
</reference>
<organism evidence="2 3">
    <name type="scientific">Actinia tenebrosa</name>
    <name type="common">Australian red waratah sea anemone</name>
    <dbReference type="NCBI Taxonomy" id="6105"/>
    <lineage>
        <taxon>Eukaryota</taxon>
        <taxon>Metazoa</taxon>
        <taxon>Cnidaria</taxon>
        <taxon>Anthozoa</taxon>
        <taxon>Hexacorallia</taxon>
        <taxon>Actiniaria</taxon>
        <taxon>Actiniidae</taxon>
        <taxon>Actinia</taxon>
    </lineage>
</organism>
<dbReference type="InterPro" id="IPR013783">
    <property type="entry name" value="Ig-like_fold"/>
</dbReference>
<dbReference type="RefSeq" id="XP_031555118.1">
    <property type="nucleotide sequence ID" value="XM_031699258.1"/>
</dbReference>
<dbReference type="InterPro" id="IPR036179">
    <property type="entry name" value="Ig-like_dom_sf"/>
</dbReference>
<evidence type="ECO:0000256" key="1">
    <source>
        <dbReference type="SAM" id="MobiDB-lite"/>
    </source>
</evidence>
<proteinExistence type="predicted"/>
<keyword evidence="2" id="KW-1185">Reference proteome</keyword>
<dbReference type="Gene3D" id="2.60.40.10">
    <property type="entry name" value="Immunoglobulins"/>
    <property type="match status" value="1"/>
</dbReference>
<dbReference type="KEGG" id="aten:116292027"/>
<feature type="region of interest" description="Disordered" evidence="1">
    <location>
        <begin position="91"/>
        <end position="113"/>
    </location>
</feature>
<accession>A0A6P8HJQ8</accession>
<sequence>MADPQFINMNTINGKTISPSLPKPYTGRVDFVGNLSQGHAWFVIKNLTSNDTDVYIARISYGDVSELQSYSVELSVKDGSDQVQKSEIVTVSSNHTNNTMKASSQTPRPSSSEATSITPHYLFTLFLVLTGQLVWLKRHLDENAPIFESSKNLSI</sequence>
<name>A0A6P8HJQ8_ACTTE</name>
<protein>
    <submittedName>
        <fullName evidence="3">Uncharacterized protein LOC116292027</fullName>
    </submittedName>
</protein>
<gene>
    <name evidence="3" type="primary">LOC116292027</name>
</gene>
<evidence type="ECO:0000313" key="3">
    <source>
        <dbReference type="RefSeq" id="XP_031555118.1"/>
    </source>
</evidence>